<evidence type="ECO:0000256" key="6">
    <source>
        <dbReference type="ARBA" id="ARBA00008299"/>
    </source>
</evidence>
<comment type="pathway">
    <text evidence="4">Amino-acid biosynthesis; L-histidine biosynthesis; L-histidine from 5-phospho-alpha-D-ribose 1-diphosphate: step 2/9.</text>
</comment>
<dbReference type="EMBL" id="DSZU01000024">
    <property type="protein sequence ID" value="HGV54736.1"/>
    <property type="molecule type" value="Genomic_DNA"/>
</dbReference>
<dbReference type="GO" id="GO:0005737">
    <property type="term" value="C:cytoplasm"/>
    <property type="evidence" value="ECO:0007669"/>
    <property type="project" value="UniProtKB-SubCell"/>
</dbReference>
<dbReference type="HAMAP" id="MF_01021">
    <property type="entry name" value="HisI"/>
    <property type="match status" value="1"/>
</dbReference>
<evidence type="ECO:0000256" key="5">
    <source>
        <dbReference type="ARBA" id="ARBA00007731"/>
    </source>
</evidence>
<dbReference type="NCBIfam" id="NF000768">
    <property type="entry name" value="PRK00051.1"/>
    <property type="match status" value="1"/>
</dbReference>
<evidence type="ECO:0000256" key="9">
    <source>
        <dbReference type="ARBA" id="ARBA00022801"/>
    </source>
</evidence>
<dbReference type="GO" id="GO:0000105">
    <property type="term" value="P:L-histidine biosynthetic process"/>
    <property type="evidence" value="ECO:0007669"/>
    <property type="project" value="UniProtKB-UniRule"/>
</dbReference>
<keyword evidence="10 11" id="KW-0368">Histidine biosynthesis</keyword>
<sequence>MALPLNFEKGGGLLPVIIQDFHSGKVLMLGFMNPEALEKTYQTGKVFFYSRTRGKLWMKGETSGHTLEVREILVDCDLDTLLIKVEPKGPVCHEGYFSCFYRKMDKDGKLEVIEKRLKDPEEIYGKGA</sequence>
<comment type="function">
    <text evidence="11">Catalyzes the hydrolysis of the adenine ring of phosphoribosyl-AMP.</text>
</comment>
<dbReference type="PANTHER" id="PTHR42945:SF9">
    <property type="entry name" value="HISTIDINE BIOSYNTHESIS BIFUNCTIONAL PROTEIN HISIE"/>
    <property type="match status" value="1"/>
</dbReference>
<dbReference type="AlphaFoldDB" id="A0A832GLW9"/>
<evidence type="ECO:0000256" key="4">
    <source>
        <dbReference type="ARBA" id="ARBA00005204"/>
    </source>
</evidence>
<feature type="domain" description="Phosphoribosyl-AMP cyclohydrolase" evidence="12">
    <location>
        <begin position="28"/>
        <end position="101"/>
    </location>
</feature>
<comment type="catalytic activity">
    <reaction evidence="2">
        <text>1-(5-phospho-beta-D-ribosyl)-ATP + H2O = 1-(5-phospho-beta-D-ribosyl)-5'-AMP + diphosphate + H(+)</text>
        <dbReference type="Rhea" id="RHEA:22828"/>
        <dbReference type="ChEBI" id="CHEBI:15377"/>
        <dbReference type="ChEBI" id="CHEBI:15378"/>
        <dbReference type="ChEBI" id="CHEBI:33019"/>
        <dbReference type="ChEBI" id="CHEBI:59457"/>
        <dbReference type="ChEBI" id="CHEBI:73183"/>
        <dbReference type="EC" id="3.6.1.31"/>
    </reaction>
</comment>
<proteinExistence type="inferred from homology"/>
<keyword evidence="11" id="KW-0479">Metal-binding</keyword>
<dbReference type="InterPro" id="IPR038019">
    <property type="entry name" value="PRib_AMP_CycHydrolase_sf"/>
</dbReference>
<comment type="similarity">
    <text evidence="5">In the C-terminal section; belongs to the PRA-PH family.</text>
</comment>
<name>A0A832GLW9_9BACT</name>
<evidence type="ECO:0000256" key="7">
    <source>
        <dbReference type="ARBA" id="ARBA00022490"/>
    </source>
</evidence>
<keyword evidence="9 11" id="KW-0378">Hydrolase</keyword>
<dbReference type="InterPro" id="IPR002496">
    <property type="entry name" value="PRib_AMP_CycHydrolase_dom"/>
</dbReference>
<dbReference type="GO" id="GO:0008270">
    <property type="term" value="F:zinc ion binding"/>
    <property type="evidence" value="ECO:0007669"/>
    <property type="project" value="UniProtKB-UniRule"/>
</dbReference>
<evidence type="ECO:0000256" key="10">
    <source>
        <dbReference type="ARBA" id="ARBA00023102"/>
    </source>
</evidence>
<evidence type="ECO:0000313" key="13">
    <source>
        <dbReference type="EMBL" id="HGV54736.1"/>
    </source>
</evidence>
<feature type="binding site" evidence="11">
    <location>
        <position position="92"/>
    </location>
    <ligand>
        <name>Zn(2+)</name>
        <dbReference type="ChEBI" id="CHEBI:29105"/>
        <note>ligand shared between dimeric partners</note>
    </ligand>
</feature>
<evidence type="ECO:0000256" key="3">
    <source>
        <dbReference type="ARBA" id="ARBA00005169"/>
    </source>
</evidence>
<evidence type="ECO:0000256" key="11">
    <source>
        <dbReference type="HAMAP-Rule" id="MF_01021"/>
    </source>
</evidence>
<comment type="subcellular location">
    <subcellularLocation>
        <location evidence="11">Cytoplasm</location>
    </subcellularLocation>
</comment>
<feature type="binding site" evidence="11">
    <location>
        <position position="75"/>
    </location>
    <ligand>
        <name>Mg(2+)</name>
        <dbReference type="ChEBI" id="CHEBI:18420"/>
    </ligand>
</feature>
<dbReference type="InterPro" id="IPR026660">
    <property type="entry name" value="PRA-CH"/>
</dbReference>
<feature type="binding site" evidence="11">
    <location>
        <position position="76"/>
    </location>
    <ligand>
        <name>Zn(2+)</name>
        <dbReference type="ChEBI" id="CHEBI:29105"/>
        <note>ligand shared between dimeric partners</note>
    </ligand>
</feature>
<dbReference type="GO" id="GO:0004635">
    <property type="term" value="F:phosphoribosyl-AMP cyclohydrolase activity"/>
    <property type="evidence" value="ECO:0007669"/>
    <property type="project" value="UniProtKB-UniRule"/>
</dbReference>
<dbReference type="Pfam" id="PF01502">
    <property type="entry name" value="PRA-CH"/>
    <property type="match status" value="1"/>
</dbReference>
<keyword evidence="7 11" id="KW-0963">Cytoplasm</keyword>
<dbReference type="Gene3D" id="3.10.20.810">
    <property type="entry name" value="Phosphoribosyl-AMP cyclohydrolase"/>
    <property type="match status" value="1"/>
</dbReference>
<reference evidence="13" key="1">
    <citation type="journal article" date="2020" name="mSystems">
        <title>Genome- and Community-Level Interaction Insights into Carbon Utilization and Element Cycling Functions of Hydrothermarchaeota in Hydrothermal Sediment.</title>
        <authorList>
            <person name="Zhou Z."/>
            <person name="Liu Y."/>
            <person name="Xu W."/>
            <person name="Pan J."/>
            <person name="Luo Z.H."/>
            <person name="Li M."/>
        </authorList>
    </citation>
    <scope>NUCLEOTIDE SEQUENCE [LARGE SCALE GENOMIC DNA]</scope>
    <source>
        <strain evidence="13">SpSt-605</strain>
    </source>
</reference>
<dbReference type="EC" id="3.5.4.19" evidence="11"/>
<comment type="similarity">
    <text evidence="6">In the N-terminal section; belongs to the PRA-CH family.</text>
</comment>
<feature type="binding site" evidence="11">
    <location>
        <position position="99"/>
    </location>
    <ligand>
        <name>Zn(2+)</name>
        <dbReference type="ChEBI" id="CHEBI:29105"/>
        <note>ligand shared between dimeric partners</note>
    </ligand>
</feature>
<evidence type="ECO:0000256" key="8">
    <source>
        <dbReference type="ARBA" id="ARBA00022605"/>
    </source>
</evidence>
<evidence type="ECO:0000259" key="12">
    <source>
        <dbReference type="Pfam" id="PF01502"/>
    </source>
</evidence>
<dbReference type="GO" id="GO:0000287">
    <property type="term" value="F:magnesium ion binding"/>
    <property type="evidence" value="ECO:0007669"/>
    <property type="project" value="UniProtKB-UniRule"/>
</dbReference>
<keyword evidence="8 11" id="KW-0028">Amino-acid biosynthesis</keyword>
<comment type="cofactor">
    <cofactor evidence="11">
        <name>Zn(2+)</name>
        <dbReference type="ChEBI" id="CHEBI:29105"/>
    </cofactor>
    <text evidence="11">Binds 1 zinc ion per subunit.</text>
</comment>
<protein>
    <recommendedName>
        <fullName evidence="11">Phosphoribosyl-AMP cyclohydrolase</fullName>
        <shortName evidence="11">PRA-CH</shortName>
        <ecNumber evidence="11">3.5.4.19</ecNumber>
    </recommendedName>
</protein>
<comment type="similarity">
    <text evidence="11">Belongs to the PRA-CH family.</text>
</comment>
<evidence type="ECO:0000256" key="1">
    <source>
        <dbReference type="ARBA" id="ARBA00000024"/>
    </source>
</evidence>
<dbReference type="GO" id="GO:0004636">
    <property type="term" value="F:phosphoribosyl-ATP diphosphatase activity"/>
    <property type="evidence" value="ECO:0007669"/>
    <property type="project" value="UniProtKB-EC"/>
</dbReference>
<dbReference type="FunFam" id="3.10.20.810:FF:000001">
    <property type="entry name" value="Histidine biosynthesis bifunctional protein HisIE"/>
    <property type="match status" value="1"/>
</dbReference>
<evidence type="ECO:0000256" key="2">
    <source>
        <dbReference type="ARBA" id="ARBA00001460"/>
    </source>
</evidence>
<comment type="subunit">
    <text evidence="11">Homodimer.</text>
</comment>
<keyword evidence="11" id="KW-0862">Zinc</keyword>
<comment type="caution">
    <text evidence="13">The sequence shown here is derived from an EMBL/GenBank/DDBJ whole genome shotgun (WGS) entry which is preliminary data.</text>
</comment>
<gene>
    <name evidence="11 13" type="primary">hisI</name>
    <name evidence="13" type="ORF">ENT73_01430</name>
</gene>
<feature type="binding site" evidence="11">
    <location>
        <position position="79"/>
    </location>
    <ligand>
        <name>Mg(2+)</name>
        <dbReference type="ChEBI" id="CHEBI:18420"/>
    </ligand>
</feature>
<keyword evidence="11" id="KW-0460">Magnesium</keyword>
<feature type="binding site" evidence="11">
    <location>
        <position position="77"/>
    </location>
    <ligand>
        <name>Mg(2+)</name>
        <dbReference type="ChEBI" id="CHEBI:18420"/>
    </ligand>
</feature>
<accession>A0A832GLW9</accession>
<organism evidence="13">
    <name type="scientific">Caldimicrobium thiodismutans</name>
    <dbReference type="NCBI Taxonomy" id="1653476"/>
    <lineage>
        <taxon>Bacteria</taxon>
        <taxon>Pseudomonadati</taxon>
        <taxon>Thermodesulfobacteriota</taxon>
        <taxon>Thermodesulfobacteria</taxon>
        <taxon>Thermodesulfobacteriales</taxon>
        <taxon>Thermodesulfobacteriaceae</taxon>
        <taxon>Caldimicrobium</taxon>
    </lineage>
</organism>
<comment type="catalytic activity">
    <reaction evidence="1 11">
        <text>1-(5-phospho-beta-D-ribosyl)-5'-AMP + H2O = 1-(5-phospho-beta-D-ribosyl)-5-[(5-phospho-beta-D-ribosylamino)methylideneamino]imidazole-4-carboxamide</text>
        <dbReference type="Rhea" id="RHEA:20049"/>
        <dbReference type="ChEBI" id="CHEBI:15377"/>
        <dbReference type="ChEBI" id="CHEBI:58435"/>
        <dbReference type="ChEBI" id="CHEBI:59457"/>
        <dbReference type="EC" id="3.5.4.19"/>
    </reaction>
</comment>
<comment type="cofactor">
    <cofactor evidence="11">
        <name>Mg(2+)</name>
        <dbReference type="ChEBI" id="CHEBI:18420"/>
    </cofactor>
    <text evidence="11">Binds 1 Mg(2+) ion per subunit.</text>
</comment>
<dbReference type="SUPFAM" id="SSF141734">
    <property type="entry name" value="HisI-like"/>
    <property type="match status" value="1"/>
</dbReference>
<dbReference type="PANTHER" id="PTHR42945">
    <property type="entry name" value="HISTIDINE BIOSYNTHESIS BIFUNCTIONAL PROTEIN"/>
    <property type="match status" value="1"/>
</dbReference>
<dbReference type="UniPathway" id="UPA00031">
    <property type="reaction ID" value="UER00008"/>
</dbReference>
<comment type="pathway">
    <text evidence="3 11">Amino-acid biosynthesis; L-histidine biosynthesis; L-histidine from 5-phospho-alpha-D-ribose 1-diphosphate: step 3/9.</text>
</comment>